<name>A0ABR2XJR7_9PEZI</name>
<keyword evidence="2" id="KW-0472">Membrane</keyword>
<proteinExistence type="predicted"/>
<keyword evidence="1 4" id="KW-0378">Hydrolase</keyword>
<dbReference type="Pfam" id="PF07859">
    <property type="entry name" value="Abhydrolase_3"/>
    <property type="match status" value="1"/>
</dbReference>
<dbReference type="PANTHER" id="PTHR48081">
    <property type="entry name" value="AB HYDROLASE SUPERFAMILY PROTEIN C4A8.06C"/>
    <property type="match status" value="1"/>
</dbReference>
<evidence type="ECO:0000259" key="3">
    <source>
        <dbReference type="Pfam" id="PF07859"/>
    </source>
</evidence>
<dbReference type="GO" id="GO:0016787">
    <property type="term" value="F:hydrolase activity"/>
    <property type="evidence" value="ECO:0007669"/>
    <property type="project" value="UniProtKB-KW"/>
</dbReference>
<dbReference type="SUPFAM" id="SSF53474">
    <property type="entry name" value="alpha/beta-Hydrolases"/>
    <property type="match status" value="1"/>
</dbReference>
<comment type="caution">
    <text evidence="4">The sequence shown here is derived from an EMBL/GenBank/DDBJ whole genome shotgun (WGS) entry which is preliminary data.</text>
</comment>
<keyword evidence="2" id="KW-0812">Transmembrane</keyword>
<evidence type="ECO:0000313" key="5">
    <source>
        <dbReference type="Proteomes" id="UP001465668"/>
    </source>
</evidence>
<accession>A0ABR2XJR7</accession>
<dbReference type="Gene3D" id="3.40.50.1820">
    <property type="entry name" value="alpha/beta hydrolase"/>
    <property type="match status" value="1"/>
</dbReference>
<dbReference type="EMBL" id="JARVKM010000044">
    <property type="protein sequence ID" value="KAK9774068.1"/>
    <property type="molecule type" value="Genomic_DNA"/>
</dbReference>
<keyword evidence="5" id="KW-1185">Reference proteome</keyword>
<dbReference type="Proteomes" id="UP001465668">
    <property type="component" value="Unassembled WGS sequence"/>
</dbReference>
<dbReference type="InterPro" id="IPR029058">
    <property type="entry name" value="AB_hydrolase_fold"/>
</dbReference>
<keyword evidence="2" id="KW-1133">Transmembrane helix</keyword>
<evidence type="ECO:0000256" key="1">
    <source>
        <dbReference type="ARBA" id="ARBA00022801"/>
    </source>
</evidence>
<evidence type="ECO:0000256" key="2">
    <source>
        <dbReference type="SAM" id="Phobius"/>
    </source>
</evidence>
<gene>
    <name evidence="4" type="ORF">SCAR479_09182</name>
</gene>
<reference evidence="4 5" key="1">
    <citation type="submission" date="2024-02" db="EMBL/GenBank/DDBJ databases">
        <title>First draft genome assembly of two strains of Seiridium cardinale.</title>
        <authorList>
            <person name="Emiliani G."/>
            <person name="Scali E."/>
        </authorList>
    </citation>
    <scope>NUCLEOTIDE SEQUENCE [LARGE SCALE GENOMIC DNA]</scope>
    <source>
        <strain evidence="4 5">BM-138-000479</strain>
    </source>
</reference>
<dbReference type="InterPro" id="IPR050300">
    <property type="entry name" value="GDXG_lipolytic_enzyme"/>
</dbReference>
<dbReference type="PANTHER" id="PTHR48081:SF11">
    <property type="entry name" value="ALPHA_BETA HYDROLASE FOLD-3 DOMAIN-CONTAINING PROTEIN-RELATED"/>
    <property type="match status" value="1"/>
</dbReference>
<dbReference type="InterPro" id="IPR013094">
    <property type="entry name" value="AB_hydrolase_3"/>
</dbReference>
<organism evidence="4 5">
    <name type="scientific">Seiridium cardinale</name>
    <dbReference type="NCBI Taxonomy" id="138064"/>
    <lineage>
        <taxon>Eukaryota</taxon>
        <taxon>Fungi</taxon>
        <taxon>Dikarya</taxon>
        <taxon>Ascomycota</taxon>
        <taxon>Pezizomycotina</taxon>
        <taxon>Sordariomycetes</taxon>
        <taxon>Xylariomycetidae</taxon>
        <taxon>Amphisphaeriales</taxon>
        <taxon>Sporocadaceae</taxon>
        <taxon>Seiridium</taxon>
    </lineage>
</organism>
<sequence length="388" mass="42584">MPSATKTRGHTAGGRVNIVRDFADLVYTLGLIFPLLLTTLAKLVLRRWSNATDLSVGEDIKLSMLRNLEALPGSVKRRLMKSDTQSVVNSTRFRGIRPRLQIEVSRPGFEGYWLYKAPQEESSRRNVVLFWIHGGGYAIGDPFMGFVLLLRVVEVAAEQGISLSIFSLDYTLAPHAQFPQQQQEALAAYRYLLEDQGIDAESIILGGESAGTHMALTALLGLDAAGLPKPGAALLLWPWVNLKNAGASFVRNKYKDMVSKSLYDQSVALAIGPNGQEKHPALIDFASASPEGRSWAEILPNITRLNIGSHDLFVDDAALFVDQAKKDGASIHLEVSPRMTHGWQMLSDMPTEKAYLAMSPDSQVARGFLPGSENVATHLMEIVKSMRV</sequence>
<protein>
    <submittedName>
        <fullName evidence="4">Alpha/beta hydrolase fold-3 domain-containing protein</fullName>
    </submittedName>
</protein>
<feature type="transmembrane region" description="Helical" evidence="2">
    <location>
        <begin position="25"/>
        <end position="45"/>
    </location>
</feature>
<evidence type="ECO:0000313" key="4">
    <source>
        <dbReference type="EMBL" id="KAK9774068.1"/>
    </source>
</evidence>
<feature type="domain" description="Alpha/beta hydrolase fold-3" evidence="3">
    <location>
        <begin position="129"/>
        <end position="344"/>
    </location>
</feature>